<evidence type="ECO:0000313" key="2">
    <source>
        <dbReference type="EMBL" id="MFC7125771.1"/>
    </source>
</evidence>
<keyword evidence="1" id="KW-0472">Membrane</keyword>
<proteinExistence type="predicted"/>
<comment type="caution">
    <text evidence="2">The sequence shown here is derived from an EMBL/GenBank/DDBJ whole genome shotgun (WGS) entry which is preliminary data.</text>
</comment>
<evidence type="ECO:0000256" key="1">
    <source>
        <dbReference type="SAM" id="Phobius"/>
    </source>
</evidence>
<reference evidence="2 3" key="1">
    <citation type="journal article" date="2014" name="Int. J. Syst. Evol. Microbiol.">
        <title>Complete genome sequence of Corynebacterium casei LMG S-19264T (=DSM 44701T), isolated from a smear-ripened cheese.</title>
        <authorList>
            <consortium name="US DOE Joint Genome Institute (JGI-PGF)"/>
            <person name="Walter F."/>
            <person name="Albersmeier A."/>
            <person name="Kalinowski J."/>
            <person name="Ruckert C."/>
        </authorList>
    </citation>
    <scope>NUCLEOTIDE SEQUENCE [LARGE SCALE GENOMIC DNA]</scope>
    <source>
        <strain evidence="2 3">CGMCC 4.7215</strain>
    </source>
</reference>
<feature type="transmembrane region" description="Helical" evidence="1">
    <location>
        <begin position="96"/>
        <end position="114"/>
    </location>
</feature>
<organism evidence="2 3">
    <name type="scientific">Halovenus rubra</name>
    <dbReference type="NCBI Taxonomy" id="869890"/>
    <lineage>
        <taxon>Archaea</taxon>
        <taxon>Methanobacteriati</taxon>
        <taxon>Methanobacteriota</taxon>
        <taxon>Stenosarchaea group</taxon>
        <taxon>Halobacteria</taxon>
        <taxon>Halobacteriales</taxon>
        <taxon>Haloarculaceae</taxon>
        <taxon>Halovenus</taxon>
    </lineage>
</organism>
<dbReference type="AlphaFoldDB" id="A0ABD5X3G7"/>
<keyword evidence="1" id="KW-1133">Transmembrane helix</keyword>
<keyword evidence="1" id="KW-0812">Transmembrane</keyword>
<feature type="transmembrane region" description="Helical" evidence="1">
    <location>
        <begin position="22"/>
        <end position="55"/>
    </location>
</feature>
<dbReference type="RefSeq" id="WP_267638617.1">
    <property type="nucleotide sequence ID" value="NZ_JAODIY010000017.1"/>
</dbReference>
<gene>
    <name evidence="2" type="ORF">ACFQJ7_06920</name>
</gene>
<protein>
    <submittedName>
        <fullName evidence="2">Uncharacterized protein</fullName>
    </submittedName>
</protein>
<feature type="transmembrane region" description="Helical" evidence="1">
    <location>
        <begin position="62"/>
        <end position="84"/>
    </location>
</feature>
<accession>A0ABD5X3G7</accession>
<dbReference type="EMBL" id="JBHSZQ010000009">
    <property type="protein sequence ID" value="MFC7125771.1"/>
    <property type="molecule type" value="Genomic_DNA"/>
</dbReference>
<dbReference type="Proteomes" id="UP001596414">
    <property type="component" value="Unassembled WGS sequence"/>
</dbReference>
<sequence>MSDPEQTRPSELLKLAREKPQYHWGGLLVACLIGLIVSSFHWSGIILGGALVGALAETVRRAILSGIGFGLIVVLTWASLIALSGNLTDVAAMNEIALLPVGITLGLSVLGSLFRGTLG</sequence>
<evidence type="ECO:0000313" key="3">
    <source>
        <dbReference type="Proteomes" id="UP001596414"/>
    </source>
</evidence>
<name>A0ABD5X3G7_9EURY</name>